<keyword evidence="3" id="KW-1185">Reference proteome</keyword>
<dbReference type="Proteomes" id="UP000055019">
    <property type="component" value="Unassembled WGS sequence"/>
</dbReference>
<organism evidence="2 3">
    <name type="scientific">Caballeronia arvi</name>
    <dbReference type="NCBI Taxonomy" id="1777135"/>
    <lineage>
        <taxon>Bacteria</taxon>
        <taxon>Pseudomonadati</taxon>
        <taxon>Pseudomonadota</taxon>
        <taxon>Betaproteobacteria</taxon>
        <taxon>Burkholderiales</taxon>
        <taxon>Burkholderiaceae</taxon>
        <taxon>Caballeronia</taxon>
    </lineage>
</organism>
<evidence type="ECO:0000313" key="3">
    <source>
        <dbReference type="Proteomes" id="UP000055019"/>
    </source>
</evidence>
<evidence type="ECO:0000256" key="1">
    <source>
        <dbReference type="SAM" id="MobiDB-lite"/>
    </source>
</evidence>
<protein>
    <submittedName>
        <fullName evidence="2">Uncharacterized protein</fullName>
    </submittedName>
</protein>
<gene>
    <name evidence="2" type="ORF">AWB74_08759</name>
</gene>
<sequence>MQATVAQHGPGELRLAPVAGEHVRSAHDDFSGVAGRQRAPRVINDKHL</sequence>
<accession>A0A158L6A2</accession>
<evidence type="ECO:0000313" key="2">
    <source>
        <dbReference type="EMBL" id="SAL88838.1"/>
    </source>
</evidence>
<comment type="caution">
    <text evidence="2">The sequence shown here is derived from an EMBL/GenBank/DDBJ whole genome shotgun (WGS) entry which is preliminary data.</text>
</comment>
<proteinExistence type="predicted"/>
<dbReference type="EMBL" id="FCOM02000192">
    <property type="protein sequence ID" value="SAL88838.1"/>
    <property type="molecule type" value="Genomic_DNA"/>
</dbReference>
<feature type="region of interest" description="Disordered" evidence="1">
    <location>
        <begin position="26"/>
        <end position="48"/>
    </location>
</feature>
<name>A0A158L6A2_9BURK</name>
<reference evidence="2" key="1">
    <citation type="submission" date="2016-01" db="EMBL/GenBank/DDBJ databases">
        <authorList>
            <person name="Peeters C."/>
        </authorList>
    </citation>
    <scope>NUCLEOTIDE SEQUENCE [LARGE SCALE GENOMIC DNA]</scope>
    <source>
        <strain evidence="2">LMG 29317</strain>
    </source>
</reference>
<dbReference type="AlphaFoldDB" id="A0A158L6A2"/>